<sequence>MASRREHGQPLETKRVACLTMLTFEVKVGIVSPDPITDPIMIYSCDFRLAEASGPGRGAVYARDEIKGLPCKGSWE</sequence>
<evidence type="ECO:0000313" key="2">
    <source>
        <dbReference type="Proteomes" id="UP001320148"/>
    </source>
</evidence>
<dbReference type="Proteomes" id="UP001320148">
    <property type="component" value="Chromosome"/>
</dbReference>
<keyword evidence="2" id="KW-1185">Reference proteome</keyword>
<name>A0ABM7PN39_9BACT</name>
<reference evidence="1 2" key="1">
    <citation type="submission" date="2021-02" db="EMBL/GenBank/DDBJ databases">
        <title>Complete genome of Desulfoluna sp. strain ASN36.</title>
        <authorList>
            <person name="Takahashi A."/>
            <person name="Kojima H."/>
            <person name="Fukui M."/>
        </authorList>
    </citation>
    <scope>NUCLEOTIDE SEQUENCE [LARGE SCALE GENOMIC DNA]</scope>
    <source>
        <strain evidence="1 2">ASN36</strain>
    </source>
</reference>
<protein>
    <submittedName>
        <fullName evidence="1">Uncharacterized protein</fullName>
    </submittedName>
</protein>
<dbReference type="EMBL" id="AP024488">
    <property type="protein sequence ID" value="BCS98688.1"/>
    <property type="molecule type" value="Genomic_DNA"/>
</dbReference>
<accession>A0ABM7PN39</accession>
<evidence type="ECO:0000313" key="1">
    <source>
        <dbReference type="EMBL" id="BCS98688.1"/>
    </source>
</evidence>
<proteinExistence type="predicted"/>
<gene>
    <name evidence="1" type="ORF">DSLASN_43200</name>
</gene>
<organism evidence="1 2">
    <name type="scientific">Desulfoluna limicola</name>
    <dbReference type="NCBI Taxonomy" id="2810562"/>
    <lineage>
        <taxon>Bacteria</taxon>
        <taxon>Pseudomonadati</taxon>
        <taxon>Thermodesulfobacteriota</taxon>
        <taxon>Desulfobacteria</taxon>
        <taxon>Desulfobacterales</taxon>
        <taxon>Desulfolunaceae</taxon>
        <taxon>Desulfoluna</taxon>
    </lineage>
</organism>